<keyword evidence="2" id="KW-1185">Reference proteome</keyword>
<proteinExistence type="predicted"/>
<organism evidence="1 2">
    <name type="scientific">Aquimarina algicola</name>
    <dbReference type="NCBI Taxonomy" id="2589995"/>
    <lineage>
        <taxon>Bacteria</taxon>
        <taxon>Pseudomonadati</taxon>
        <taxon>Bacteroidota</taxon>
        <taxon>Flavobacteriia</taxon>
        <taxon>Flavobacteriales</taxon>
        <taxon>Flavobacteriaceae</taxon>
        <taxon>Aquimarina</taxon>
    </lineage>
</organism>
<accession>A0A504J4R5</accession>
<dbReference type="Proteomes" id="UP000315540">
    <property type="component" value="Unassembled WGS sequence"/>
</dbReference>
<protein>
    <submittedName>
        <fullName evidence="1">Uncharacterized protein</fullName>
    </submittedName>
</protein>
<dbReference type="EMBL" id="VFWZ01000010">
    <property type="protein sequence ID" value="TPN81690.1"/>
    <property type="molecule type" value="Genomic_DNA"/>
</dbReference>
<name>A0A504J4R5_9FLAO</name>
<dbReference type="AlphaFoldDB" id="A0A504J4R5"/>
<evidence type="ECO:0000313" key="2">
    <source>
        <dbReference type="Proteomes" id="UP000315540"/>
    </source>
</evidence>
<gene>
    <name evidence="1" type="ORF">FHK87_24120</name>
</gene>
<comment type="caution">
    <text evidence="1">The sequence shown here is derived from an EMBL/GenBank/DDBJ whole genome shotgun (WGS) entry which is preliminary data.</text>
</comment>
<dbReference type="OrthoDB" id="1444099at2"/>
<evidence type="ECO:0000313" key="1">
    <source>
        <dbReference type="EMBL" id="TPN81690.1"/>
    </source>
</evidence>
<sequence>MRIIISLFMMVISLMSGDIIAQESVKKISLKKGHSEPIKFQNLKIKTLLQEYDKKAKAHLVGDIYLRISDDYNDEVIADYYIDNDGTGKNYDTKIYKNYFLTFAIENDNKYLIIEQALFGKPFALSSNRSATIGDQDGLVEVEITQFFEEEGYDEPPFKDNRGYFSNVHYTLKIKVRDSIKTFDFYSSDIKLKGNFTFEIEDYTILILSDVYKNSSALIEMKINKT</sequence>
<dbReference type="RefSeq" id="WP_140597452.1">
    <property type="nucleotide sequence ID" value="NZ_VFWZ01000010.1"/>
</dbReference>
<reference evidence="1 2" key="1">
    <citation type="submission" date="2019-06" db="EMBL/GenBank/DDBJ databases">
        <authorList>
            <person name="Meng X."/>
        </authorList>
    </citation>
    <scope>NUCLEOTIDE SEQUENCE [LARGE SCALE GENOMIC DNA]</scope>
    <source>
        <strain evidence="1 2">M625</strain>
    </source>
</reference>